<dbReference type="RefSeq" id="WP_200243367.1">
    <property type="nucleotide sequence ID" value="NZ_JAENHK010000001.1"/>
</dbReference>
<evidence type="ECO:0000256" key="6">
    <source>
        <dbReference type="SAM" id="Phobius"/>
    </source>
</evidence>
<comment type="caution">
    <text evidence="7">The sequence shown here is derived from an EMBL/GenBank/DDBJ whole genome shotgun (WGS) entry which is preliminary data.</text>
</comment>
<feature type="transmembrane region" description="Helical" evidence="6">
    <location>
        <begin position="342"/>
        <end position="361"/>
    </location>
</feature>
<feature type="transmembrane region" description="Helical" evidence="6">
    <location>
        <begin position="130"/>
        <end position="152"/>
    </location>
</feature>
<feature type="transmembrane region" description="Helical" evidence="6">
    <location>
        <begin position="313"/>
        <end position="335"/>
    </location>
</feature>
<dbReference type="InterPro" id="IPR050833">
    <property type="entry name" value="Poly_Biosynth_Transport"/>
</dbReference>
<feature type="transmembrane region" description="Helical" evidence="6">
    <location>
        <begin position="367"/>
        <end position="387"/>
    </location>
</feature>
<feature type="transmembrane region" description="Helical" evidence="6">
    <location>
        <begin position="73"/>
        <end position="95"/>
    </location>
</feature>
<keyword evidence="3 6" id="KW-0812">Transmembrane</keyword>
<feature type="transmembrane region" description="Helical" evidence="6">
    <location>
        <begin position="279"/>
        <end position="301"/>
    </location>
</feature>
<dbReference type="Proteomes" id="UP000628669">
    <property type="component" value="Unassembled WGS sequence"/>
</dbReference>
<keyword evidence="8" id="KW-1185">Reference proteome</keyword>
<evidence type="ECO:0000256" key="3">
    <source>
        <dbReference type="ARBA" id="ARBA00022692"/>
    </source>
</evidence>
<sequence length="419" mass="47703">MKQNTIIKTFISRFLILILNFGLVIYTTNMWGSQGKGVISIVIADLTIIGFFCNIFVGSSVTYFASKYKTEQILLYAYLWSILIGISVPLIFSTIHTLEYPYYLIGLSVLSSLLAANVNLFVGQKNIKMFNLYTILQQVIHIFFIVIIVYGIKITSVGAYFIAQISCYVLLFIMSCFQILRHCKLVNISFSKQIRNKLFDYGWKIQVSSFLQFLNYRLSFYFLEFFKGITSVGIFSIGIAFSEAIWTVSRSLSIILYADVVNSNDHNDAIEKTKISLKISFLITLLFIIGILLLPAQFYVMIFGKDFHETKRITLFLSPGILAIAVSNIIGYYFAGINKLRILNIKSVIGLVFTLISSFLVIPRWGITGACIVTSGSYCISSALLFWKFYELTEFHIRDFVLSKSEINLLLNKVLRKNN</sequence>
<accession>A0ABS1FRE2</accession>
<comment type="subcellular location">
    <subcellularLocation>
        <location evidence="1">Cell membrane</location>
        <topology evidence="1">Multi-pass membrane protein</topology>
    </subcellularLocation>
</comment>
<evidence type="ECO:0000256" key="2">
    <source>
        <dbReference type="ARBA" id="ARBA00022475"/>
    </source>
</evidence>
<feature type="transmembrane region" description="Helical" evidence="6">
    <location>
        <begin position="12"/>
        <end position="32"/>
    </location>
</feature>
<dbReference type="EMBL" id="JAENHK010000001">
    <property type="protein sequence ID" value="MBK1895001.1"/>
    <property type="molecule type" value="Genomic_DNA"/>
</dbReference>
<feature type="transmembrane region" description="Helical" evidence="6">
    <location>
        <begin position="101"/>
        <end position="123"/>
    </location>
</feature>
<keyword evidence="5 6" id="KW-0472">Membrane</keyword>
<evidence type="ECO:0000313" key="8">
    <source>
        <dbReference type="Proteomes" id="UP000628669"/>
    </source>
</evidence>
<organism evidence="7 8">
    <name type="scientific">Chryseobacterium paridis</name>
    <dbReference type="NCBI Taxonomy" id="2800328"/>
    <lineage>
        <taxon>Bacteria</taxon>
        <taxon>Pseudomonadati</taxon>
        <taxon>Bacteroidota</taxon>
        <taxon>Flavobacteriia</taxon>
        <taxon>Flavobacteriales</taxon>
        <taxon>Weeksellaceae</taxon>
        <taxon>Chryseobacterium group</taxon>
        <taxon>Chryseobacterium</taxon>
    </lineage>
</organism>
<keyword evidence="2" id="KW-1003">Cell membrane</keyword>
<feature type="transmembrane region" description="Helical" evidence="6">
    <location>
        <begin position="158"/>
        <end position="180"/>
    </location>
</feature>
<evidence type="ECO:0000313" key="7">
    <source>
        <dbReference type="EMBL" id="MBK1895001.1"/>
    </source>
</evidence>
<evidence type="ECO:0000256" key="1">
    <source>
        <dbReference type="ARBA" id="ARBA00004651"/>
    </source>
</evidence>
<keyword evidence="4 6" id="KW-1133">Transmembrane helix</keyword>
<evidence type="ECO:0000256" key="5">
    <source>
        <dbReference type="ARBA" id="ARBA00023136"/>
    </source>
</evidence>
<dbReference type="PANTHER" id="PTHR30250:SF11">
    <property type="entry name" value="O-ANTIGEN TRANSPORTER-RELATED"/>
    <property type="match status" value="1"/>
</dbReference>
<evidence type="ECO:0000256" key="4">
    <source>
        <dbReference type="ARBA" id="ARBA00022989"/>
    </source>
</evidence>
<reference evidence="8" key="1">
    <citation type="submission" date="2021-01" db="EMBL/GenBank/DDBJ databases">
        <title>Genome public.</title>
        <authorList>
            <person name="Liu C."/>
            <person name="Sun Q."/>
        </authorList>
    </citation>
    <scope>NUCLEOTIDE SEQUENCE [LARGE SCALE GENOMIC DNA]</scope>
    <source>
        <strain evidence="8">YIM B02567</strain>
    </source>
</reference>
<name>A0ABS1FRE2_9FLAO</name>
<dbReference type="PANTHER" id="PTHR30250">
    <property type="entry name" value="PST FAMILY PREDICTED COLANIC ACID TRANSPORTER"/>
    <property type="match status" value="1"/>
</dbReference>
<protein>
    <submittedName>
        <fullName evidence="7">Polysaccharide biosynthesis C-terminal domain-containing protein</fullName>
    </submittedName>
</protein>
<proteinExistence type="predicted"/>
<feature type="transmembrane region" description="Helical" evidence="6">
    <location>
        <begin position="38"/>
        <end position="61"/>
    </location>
</feature>
<gene>
    <name evidence="7" type="ORF">JHL15_04440</name>
</gene>